<feature type="signal peptide" evidence="3">
    <location>
        <begin position="1"/>
        <end position="19"/>
    </location>
</feature>
<evidence type="ECO:0000256" key="3">
    <source>
        <dbReference type="SAM" id="SignalP"/>
    </source>
</evidence>
<reference evidence="4 5" key="1">
    <citation type="submission" date="2023-11" db="EMBL/GenBank/DDBJ databases">
        <title>Paucibacter sp. nov., isolated from fresh soil in Korea.</title>
        <authorList>
            <person name="Le N.T.T."/>
        </authorList>
    </citation>
    <scope>NUCLEOTIDE SEQUENCE [LARGE SCALE GENOMIC DNA]</scope>
    <source>
        <strain evidence="4 5">R3-3</strain>
    </source>
</reference>
<evidence type="ECO:0000313" key="4">
    <source>
        <dbReference type="EMBL" id="MDY0746642.1"/>
    </source>
</evidence>
<comment type="caution">
    <text evidence="4">The sequence shown here is derived from an EMBL/GenBank/DDBJ whole genome shotgun (WGS) entry which is preliminary data.</text>
</comment>
<feature type="region of interest" description="Disordered" evidence="2">
    <location>
        <begin position="23"/>
        <end position="53"/>
    </location>
</feature>
<evidence type="ECO:0000256" key="1">
    <source>
        <dbReference type="SAM" id="Coils"/>
    </source>
</evidence>
<name>A0ABU5DK32_9BURK</name>
<accession>A0ABU5DK32</accession>
<keyword evidence="1" id="KW-0175">Coiled coil</keyword>
<keyword evidence="3" id="KW-0732">Signal</keyword>
<proteinExistence type="predicted"/>
<organism evidence="4 5">
    <name type="scientific">Roseateles agri</name>
    <dbReference type="NCBI Taxonomy" id="3098619"/>
    <lineage>
        <taxon>Bacteria</taxon>
        <taxon>Pseudomonadati</taxon>
        <taxon>Pseudomonadota</taxon>
        <taxon>Betaproteobacteria</taxon>
        <taxon>Burkholderiales</taxon>
        <taxon>Sphaerotilaceae</taxon>
        <taxon>Roseateles</taxon>
    </lineage>
</organism>
<evidence type="ECO:0000313" key="5">
    <source>
        <dbReference type="Proteomes" id="UP001285263"/>
    </source>
</evidence>
<gene>
    <name evidence="4" type="ORF">SNE35_19170</name>
</gene>
<dbReference type="RefSeq" id="WP_320424588.1">
    <property type="nucleotide sequence ID" value="NZ_JAXCLA010000006.1"/>
</dbReference>
<dbReference type="EMBL" id="JAXCLA010000006">
    <property type="protein sequence ID" value="MDY0746642.1"/>
    <property type="molecule type" value="Genomic_DNA"/>
</dbReference>
<protein>
    <submittedName>
        <fullName evidence="4">Uncharacterized protein</fullName>
    </submittedName>
</protein>
<feature type="chain" id="PRO_5045411740" evidence="3">
    <location>
        <begin position="20"/>
        <end position="221"/>
    </location>
</feature>
<sequence>MKRLLISLAAAAVLLPAVAQTTNPNAKVDPKNNKVANPVVEKPKAKPQLNRDQLRDCMDRSDANAKEAEAIKVLQSNYKTHAAALQEEKDGIQKQDEANAAALTAAKAEKATIEKSYEDLKAEAPKLKKEELDVKNKEYQDRVAAFDKTVTTVNDAIKALGARREVFGTKVDGLNAEYKTMDERTEAHLDNVDAWKNECSRKTFDEADEAAIKKERAAAGK</sequence>
<keyword evidence="5" id="KW-1185">Reference proteome</keyword>
<dbReference type="Proteomes" id="UP001285263">
    <property type="component" value="Unassembled WGS sequence"/>
</dbReference>
<evidence type="ECO:0000256" key="2">
    <source>
        <dbReference type="SAM" id="MobiDB-lite"/>
    </source>
</evidence>
<feature type="coiled-coil region" evidence="1">
    <location>
        <begin position="103"/>
        <end position="137"/>
    </location>
</feature>